<sequence>MPGRLDAPTIVLHATDPAVNAAAYRVLFGSPPAGDALGSDTPFELTLGGATVRVQSGTAPSAGGTAASRTVDRLQFDTVDLPAAERLLARRGVPIDISERGDLVLGDHPALGVGSPTAHHEGGSPDAELTGIDHVVVAARSAQTATAVFGGLLGLDFRLRQQPFEGVDQLFFRSPSLVVEVVVSTQAVPDSEFEMWGVAWLSTDLDRTHRRLADAGVPTSEIRPGHQRGSRVLTVRDRSLLTRTLVIEKGSRS</sequence>
<dbReference type="AlphaFoldDB" id="M0QPB9"/>
<protein>
    <submittedName>
        <fullName evidence="1">Uncharacterized protein</fullName>
    </submittedName>
</protein>
<accession>M0QPB9</accession>
<dbReference type="SUPFAM" id="SSF54593">
    <property type="entry name" value="Glyoxalase/Bleomycin resistance protein/Dihydroxybiphenyl dioxygenase"/>
    <property type="match status" value="1"/>
</dbReference>
<dbReference type="InterPro" id="IPR029068">
    <property type="entry name" value="Glyas_Bleomycin-R_OHBP_Dase"/>
</dbReference>
<dbReference type="Proteomes" id="UP000011666">
    <property type="component" value="Unassembled WGS sequence"/>
</dbReference>
<dbReference type="Pfam" id="PF13669">
    <property type="entry name" value="Glyoxalase_4"/>
    <property type="match status" value="1"/>
</dbReference>
<dbReference type="EMBL" id="BANX01000033">
    <property type="protein sequence ID" value="GAC70254.1"/>
    <property type="molecule type" value="Genomic_DNA"/>
</dbReference>
<proteinExistence type="predicted"/>
<comment type="caution">
    <text evidence="1">The sequence shown here is derived from an EMBL/GenBank/DDBJ whole genome shotgun (WGS) entry which is preliminary data.</text>
</comment>
<evidence type="ECO:0000313" key="1">
    <source>
        <dbReference type="EMBL" id="GAC70254.1"/>
    </source>
</evidence>
<gene>
    <name evidence="1" type="ORF">GS4_33_00690</name>
</gene>
<evidence type="ECO:0000313" key="2">
    <source>
        <dbReference type="Proteomes" id="UP000011666"/>
    </source>
</evidence>
<dbReference type="Gene3D" id="3.10.180.10">
    <property type="entry name" value="2,3-Dihydroxybiphenyl 1,2-Dioxygenase, domain 1"/>
    <property type="match status" value="1"/>
</dbReference>
<name>M0QPB9_9ACTN</name>
<keyword evidence="2" id="KW-1185">Reference proteome</keyword>
<organism evidence="1 2">
    <name type="scientific">Gordonia soli NBRC 108243</name>
    <dbReference type="NCBI Taxonomy" id="1223545"/>
    <lineage>
        <taxon>Bacteria</taxon>
        <taxon>Bacillati</taxon>
        <taxon>Actinomycetota</taxon>
        <taxon>Actinomycetes</taxon>
        <taxon>Mycobacteriales</taxon>
        <taxon>Gordoniaceae</taxon>
        <taxon>Gordonia</taxon>
    </lineage>
</organism>
<dbReference type="STRING" id="1223545.GS4_33_00690"/>
<reference evidence="1 2" key="1">
    <citation type="submission" date="2013-01" db="EMBL/GenBank/DDBJ databases">
        <title>Whole genome shotgun sequence of Gordonia soli NBRC 108243.</title>
        <authorList>
            <person name="Isaki-Nakamura S."/>
            <person name="Hosoyama A."/>
            <person name="Tsuchikane K."/>
            <person name="Ando Y."/>
            <person name="Baba S."/>
            <person name="Ohji S."/>
            <person name="Hamada M."/>
            <person name="Tamura T."/>
            <person name="Yamazoe A."/>
            <person name="Yamazaki S."/>
            <person name="Fujita N."/>
        </authorList>
    </citation>
    <scope>NUCLEOTIDE SEQUENCE [LARGE SCALE GENOMIC DNA]</scope>
    <source>
        <strain evidence="1 2">NBRC 108243</strain>
    </source>
</reference>
<dbReference type="eggNOG" id="COG0346">
    <property type="taxonomic scope" value="Bacteria"/>
</dbReference>